<evidence type="ECO:0000256" key="10">
    <source>
        <dbReference type="ARBA" id="ARBA00047785"/>
    </source>
</evidence>
<evidence type="ECO:0000256" key="9">
    <source>
        <dbReference type="ARBA" id="ARBA00045724"/>
    </source>
</evidence>
<evidence type="ECO:0000313" key="11">
    <source>
        <dbReference type="EMBL" id="SMX31330.1"/>
    </source>
</evidence>
<dbReference type="EC" id="2.3.2.30" evidence="7"/>
<comment type="catalytic activity">
    <reaction evidence="10">
        <text>a (3R)-hydroxyacyl-[ACP] + L-ornithine = a lyso-ornithine lipid + holo-[ACP] + H(+)</text>
        <dbReference type="Rhea" id="RHEA:20633"/>
        <dbReference type="Rhea" id="RHEA-COMP:9685"/>
        <dbReference type="Rhea" id="RHEA-COMP:9945"/>
        <dbReference type="ChEBI" id="CHEBI:15378"/>
        <dbReference type="ChEBI" id="CHEBI:46911"/>
        <dbReference type="ChEBI" id="CHEBI:64479"/>
        <dbReference type="ChEBI" id="CHEBI:78827"/>
        <dbReference type="ChEBI" id="CHEBI:138482"/>
        <dbReference type="EC" id="2.3.2.30"/>
    </reaction>
    <physiologicalReaction direction="left-to-right" evidence="10">
        <dbReference type="Rhea" id="RHEA:20634"/>
    </physiologicalReaction>
</comment>
<dbReference type="InterPro" id="IPR052351">
    <property type="entry name" value="Ornithine_N-alpha-AT"/>
</dbReference>
<name>A0A238JKZ2_9RHOB</name>
<protein>
    <recommendedName>
        <fullName evidence="8">L-ornithine N(alpha)-acyltransferase</fullName>
        <ecNumber evidence="7">2.3.2.30</ecNumber>
    </recommendedName>
</protein>
<keyword evidence="5" id="KW-0012">Acyltransferase</keyword>
<reference evidence="12" key="1">
    <citation type="submission" date="2017-05" db="EMBL/GenBank/DDBJ databases">
        <authorList>
            <person name="Rodrigo-Torres L."/>
            <person name="Arahal R. D."/>
            <person name="Lucena T."/>
        </authorList>
    </citation>
    <scope>NUCLEOTIDE SEQUENCE [LARGE SCALE GENOMIC DNA]</scope>
    <source>
        <strain evidence="12">CECT 8868</strain>
    </source>
</reference>
<dbReference type="Gene3D" id="3.40.630.30">
    <property type="match status" value="1"/>
</dbReference>
<evidence type="ECO:0000256" key="6">
    <source>
        <dbReference type="ARBA" id="ARBA00038095"/>
    </source>
</evidence>
<evidence type="ECO:0000256" key="1">
    <source>
        <dbReference type="ARBA" id="ARBA00005189"/>
    </source>
</evidence>
<sequence>MRHALGWWLCLMVNAHAKSVNSKIAELNDQMVNAAPQFVTRLAESADDIRCAQALRYKIFVQEMGADGPLVDHDQGLERDAFDKHAEQLLLLDLTRDPSDQIVGVYRLLDSNGAHAAGQFYSETEFDLSSLVQSGRALMELGRSCLHADYRGGAGMSHLWQGLAEIVRERQIDVLFGVASFHGTDLDALAPSLSLLHDKHLAPKDIRVSSRSDPQISYGSVADRVAAMRNVPALIKAYLRLGGFIGDGVFVDKAFNTTDVCLILDLARMSPKQASMYGGSR</sequence>
<dbReference type="PANTHER" id="PTHR37323:SF1">
    <property type="entry name" value="L-ORNITHINE N(ALPHA)-ACYLTRANSFERASE"/>
    <property type="match status" value="1"/>
</dbReference>
<dbReference type="Pfam" id="PF13444">
    <property type="entry name" value="Acetyltransf_5"/>
    <property type="match status" value="1"/>
</dbReference>
<dbReference type="GO" id="GO:0006629">
    <property type="term" value="P:lipid metabolic process"/>
    <property type="evidence" value="ECO:0007669"/>
    <property type="project" value="UniProtKB-KW"/>
</dbReference>
<accession>A0A238JKZ2</accession>
<keyword evidence="3" id="KW-0808">Transferase</keyword>
<evidence type="ECO:0000256" key="5">
    <source>
        <dbReference type="ARBA" id="ARBA00023315"/>
    </source>
</evidence>
<comment type="similarity">
    <text evidence="6">Belongs to the acetyltransferase family. OlsB subfamily.</text>
</comment>
<comment type="function">
    <text evidence="9">Catalyzes the first step in the biosynthesis of ornithine lipids, which are phosphorus-free membrane lipids. Catalyzes the 3-hydroxyacyl-acyl carrier protein-dependent acylation of ornithine to form lyso-ornithine lipid (LOL).</text>
</comment>
<dbReference type="PANTHER" id="PTHR37323">
    <property type="entry name" value="GCN5-RELATED N-ACETYLTRANSFERASE"/>
    <property type="match status" value="1"/>
</dbReference>
<evidence type="ECO:0000256" key="2">
    <source>
        <dbReference type="ARBA" id="ARBA00022516"/>
    </source>
</evidence>
<evidence type="ECO:0000256" key="7">
    <source>
        <dbReference type="ARBA" id="ARBA00039058"/>
    </source>
</evidence>
<dbReference type="GO" id="GO:0043810">
    <property type="term" value="F:ornithine-acyl [acyl carrier protein] N-acyltransferase activity"/>
    <property type="evidence" value="ECO:0007669"/>
    <property type="project" value="UniProtKB-EC"/>
</dbReference>
<keyword evidence="4" id="KW-0443">Lipid metabolism</keyword>
<dbReference type="SUPFAM" id="SSF55729">
    <property type="entry name" value="Acyl-CoA N-acyltransferases (Nat)"/>
    <property type="match status" value="1"/>
</dbReference>
<evidence type="ECO:0000256" key="4">
    <source>
        <dbReference type="ARBA" id="ARBA00023098"/>
    </source>
</evidence>
<gene>
    <name evidence="11" type="ORF">OCA8868_00306</name>
</gene>
<dbReference type="EMBL" id="FXYD01000001">
    <property type="protein sequence ID" value="SMX31330.1"/>
    <property type="molecule type" value="Genomic_DNA"/>
</dbReference>
<proteinExistence type="inferred from homology"/>
<dbReference type="RefSeq" id="WP_306456095.1">
    <property type="nucleotide sequence ID" value="NZ_FXYD01000001.1"/>
</dbReference>
<organism evidence="11 12">
    <name type="scientific">Octadecabacter ascidiaceicola</name>
    <dbReference type="NCBI Taxonomy" id="1655543"/>
    <lineage>
        <taxon>Bacteria</taxon>
        <taxon>Pseudomonadati</taxon>
        <taxon>Pseudomonadota</taxon>
        <taxon>Alphaproteobacteria</taxon>
        <taxon>Rhodobacterales</taxon>
        <taxon>Roseobacteraceae</taxon>
        <taxon>Octadecabacter</taxon>
    </lineage>
</organism>
<keyword evidence="12" id="KW-1185">Reference proteome</keyword>
<evidence type="ECO:0000313" key="12">
    <source>
        <dbReference type="Proteomes" id="UP000203464"/>
    </source>
</evidence>
<evidence type="ECO:0000256" key="3">
    <source>
        <dbReference type="ARBA" id="ARBA00022679"/>
    </source>
</evidence>
<dbReference type="Proteomes" id="UP000203464">
    <property type="component" value="Unassembled WGS sequence"/>
</dbReference>
<evidence type="ECO:0000256" key="8">
    <source>
        <dbReference type="ARBA" id="ARBA00039866"/>
    </source>
</evidence>
<comment type="pathway">
    <text evidence="1">Lipid metabolism.</text>
</comment>
<keyword evidence="2" id="KW-0444">Lipid biosynthesis</keyword>
<dbReference type="AlphaFoldDB" id="A0A238JKZ2"/>
<dbReference type="InterPro" id="IPR016181">
    <property type="entry name" value="Acyl_CoA_acyltransferase"/>
</dbReference>